<organism evidence="2 3">
    <name type="scientific">Flavobacterium pokkalii</name>
    <dbReference type="NCBI Taxonomy" id="1940408"/>
    <lineage>
        <taxon>Bacteria</taxon>
        <taxon>Pseudomonadati</taxon>
        <taxon>Bacteroidota</taxon>
        <taxon>Flavobacteriia</taxon>
        <taxon>Flavobacteriales</taxon>
        <taxon>Flavobacteriaceae</taxon>
        <taxon>Flavobacterium</taxon>
    </lineage>
</organism>
<evidence type="ECO:0008006" key="4">
    <source>
        <dbReference type="Google" id="ProtNLM"/>
    </source>
</evidence>
<accession>A0ABR7UPD7</accession>
<keyword evidence="1" id="KW-0812">Transmembrane</keyword>
<dbReference type="EMBL" id="NASZ01000005">
    <property type="protein sequence ID" value="MBD0724706.1"/>
    <property type="molecule type" value="Genomic_DNA"/>
</dbReference>
<keyword evidence="3" id="KW-1185">Reference proteome</keyword>
<protein>
    <recommendedName>
        <fullName evidence="4">ATP synthase F0 subunit 8</fullName>
    </recommendedName>
</protein>
<proteinExistence type="predicted"/>
<evidence type="ECO:0000256" key="1">
    <source>
        <dbReference type="SAM" id="Phobius"/>
    </source>
</evidence>
<evidence type="ECO:0000313" key="2">
    <source>
        <dbReference type="EMBL" id="MBD0724706.1"/>
    </source>
</evidence>
<keyword evidence="1" id="KW-1133">Transmembrane helix</keyword>
<comment type="caution">
    <text evidence="2">The sequence shown here is derived from an EMBL/GenBank/DDBJ whole genome shotgun (WGS) entry which is preliminary data.</text>
</comment>
<feature type="transmembrane region" description="Helical" evidence="1">
    <location>
        <begin position="6"/>
        <end position="25"/>
    </location>
</feature>
<gene>
    <name evidence="2" type="ORF">B6A10_05900</name>
</gene>
<dbReference type="Proteomes" id="UP000661715">
    <property type="component" value="Unassembled WGS sequence"/>
</dbReference>
<keyword evidence="1" id="KW-0472">Membrane</keyword>
<reference evidence="2 3" key="1">
    <citation type="journal article" date="2020" name="Microbiol. Res.">
        <title>Flavobacterium pokkalii sp. nov., a novel plant growth promoting native rhizobacteria isolated from pokkali rice grown in coastal saline affected agricultural regions of southern India, Kerala.</title>
        <authorList>
            <person name="Menon R.R."/>
            <person name="Kumari S."/>
            <person name="Viver T."/>
            <person name="Rameshkumar N."/>
        </authorList>
    </citation>
    <scope>NUCLEOTIDE SEQUENCE [LARGE SCALE GENOMIC DNA]</scope>
    <source>
        <strain evidence="2 3">L1I52</strain>
    </source>
</reference>
<evidence type="ECO:0000313" key="3">
    <source>
        <dbReference type="Proteomes" id="UP000661715"/>
    </source>
</evidence>
<sequence>MFSANLYYVLSSSILFCTVVWGVFFKTFFYSYKKMLVLEKSYSSKKILKIYFQSEINKMVKV</sequence>
<name>A0ABR7UPD7_9FLAO</name>